<feature type="compositionally biased region" description="Polar residues" evidence="1">
    <location>
        <begin position="8"/>
        <end position="20"/>
    </location>
</feature>
<dbReference type="Proteomes" id="UP000006247">
    <property type="component" value="Unassembled WGS sequence"/>
</dbReference>
<keyword evidence="2" id="KW-1133">Transmembrane helix</keyword>
<comment type="caution">
    <text evidence="4">The sequence shown here is derived from an EMBL/GenBank/DDBJ whole genome shotgun (WGS) entry which is preliminary data.</text>
</comment>
<organism evidence="4 5">
    <name type="scientific">Corynebacterium matruchotii ATCC 33806</name>
    <dbReference type="NCBI Taxonomy" id="566549"/>
    <lineage>
        <taxon>Bacteria</taxon>
        <taxon>Bacillati</taxon>
        <taxon>Actinomycetota</taxon>
        <taxon>Actinomycetes</taxon>
        <taxon>Mycobacteriales</taxon>
        <taxon>Corynebacteriaceae</taxon>
        <taxon>Corynebacterium</taxon>
    </lineage>
</organism>
<feature type="transmembrane region" description="Helical" evidence="2">
    <location>
        <begin position="44"/>
        <end position="63"/>
    </location>
</feature>
<dbReference type="InterPro" id="IPR002372">
    <property type="entry name" value="PQQ_rpt_dom"/>
</dbReference>
<gene>
    <name evidence="4" type="ORF">CORMATOL_00702</name>
</gene>
<keyword evidence="2" id="KW-0812">Transmembrane</keyword>
<name>C0E152_9CORY</name>
<dbReference type="InterPro" id="IPR011047">
    <property type="entry name" value="Quinoprotein_ADH-like_sf"/>
</dbReference>
<sequence>MTPMPTEVPSNDSIPPQSSEAITPKAKAAATPLTPVLQRSRRDWIACGVIATVAILGVLGVFLTAPIRNSTLTVANTDYTEGAQIPLIGETYHETWRAPADSINHAPLALNGLVISTNQGDDSTTIQALDASNGAVVWTYTRDVPLCSLSKAWNTIVADFRTGVGCGDVVSINSTSGTYHSTRSSLASTDVVPISSNDRVGIVSQERVELWRSDLVRTVEYGDVPAKAEPAQQPHEECEISSALTRQELLAVVEACPGEDNTYEYVRLQKTTPEESRKPEISSDIALPGTGNEIVAIGESAVALYSPERSSIMTYNTKGQMTHEHAVSESPLVHDHKGVFGPQVADLPHNMTWFDGKRLYLFLPSMMTVSQEFDDAIGTGIALSEQLIYPTESGLNVADWDTGKVIRKISVDRNGYSGPVSLGFTGNTIIEKRGNELVGLLPF</sequence>
<keyword evidence="2" id="KW-0472">Membrane</keyword>
<evidence type="ECO:0000313" key="5">
    <source>
        <dbReference type="Proteomes" id="UP000006247"/>
    </source>
</evidence>
<dbReference type="InterPro" id="IPR015943">
    <property type="entry name" value="WD40/YVTN_repeat-like_dom_sf"/>
</dbReference>
<dbReference type="Gene3D" id="2.130.10.10">
    <property type="entry name" value="YVTN repeat-like/Quinoprotein amine dehydrogenase"/>
    <property type="match status" value="1"/>
</dbReference>
<evidence type="ECO:0000259" key="3">
    <source>
        <dbReference type="Pfam" id="PF13360"/>
    </source>
</evidence>
<dbReference type="SUPFAM" id="SSF50998">
    <property type="entry name" value="Quinoprotein alcohol dehydrogenase-like"/>
    <property type="match status" value="1"/>
</dbReference>
<reference evidence="4 5" key="1">
    <citation type="submission" date="2009-01" db="EMBL/GenBank/DDBJ databases">
        <authorList>
            <person name="Fulton L."/>
            <person name="Clifton S."/>
            <person name="Chinwalla A.T."/>
            <person name="Mitreva M."/>
            <person name="Sodergren E."/>
            <person name="Weinstock G."/>
            <person name="Clifton S."/>
            <person name="Dooling D.J."/>
            <person name="Fulton B."/>
            <person name="Minx P."/>
            <person name="Pepin K.H."/>
            <person name="Johnson M."/>
            <person name="Bhonagiri V."/>
            <person name="Nash W.E."/>
            <person name="Mardis E.R."/>
            <person name="Wilson R.K."/>
        </authorList>
    </citation>
    <scope>NUCLEOTIDE SEQUENCE [LARGE SCALE GENOMIC DNA]</scope>
    <source>
        <strain evidence="4 5">ATCC 33806</strain>
    </source>
</reference>
<evidence type="ECO:0000313" key="4">
    <source>
        <dbReference type="EMBL" id="EEG27850.1"/>
    </source>
</evidence>
<feature type="region of interest" description="Disordered" evidence="1">
    <location>
        <begin position="1"/>
        <end position="30"/>
    </location>
</feature>
<dbReference type="AlphaFoldDB" id="C0E152"/>
<proteinExistence type="predicted"/>
<evidence type="ECO:0000256" key="1">
    <source>
        <dbReference type="SAM" id="MobiDB-lite"/>
    </source>
</evidence>
<accession>C0E152</accession>
<evidence type="ECO:0000256" key="2">
    <source>
        <dbReference type="SAM" id="Phobius"/>
    </source>
</evidence>
<protein>
    <recommendedName>
        <fullName evidence="3">Pyrrolo-quinoline quinone repeat domain-containing protein</fullName>
    </recommendedName>
</protein>
<dbReference type="Pfam" id="PF13360">
    <property type="entry name" value="PQQ_2"/>
    <property type="match status" value="1"/>
</dbReference>
<dbReference type="EMBL" id="ACEB01000006">
    <property type="protein sequence ID" value="EEG27850.1"/>
    <property type="molecule type" value="Genomic_DNA"/>
</dbReference>
<dbReference type="HOGENOM" id="CLU_042525_0_0_11"/>
<feature type="domain" description="Pyrrolo-quinoline quinone repeat" evidence="3">
    <location>
        <begin position="90"/>
        <end position="179"/>
    </location>
</feature>
<feature type="compositionally biased region" description="Low complexity" evidence="1">
    <location>
        <begin position="21"/>
        <end position="30"/>
    </location>
</feature>